<gene>
    <name evidence="2" type="ORF">J2Z27_002187</name>
    <name evidence="3" type="ORF">SAMN05216187_10614</name>
</gene>
<dbReference type="GO" id="GO:0006355">
    <property type="term" value="P:regulation of DNA-templated transcription"/>
    <property type="evidence" value="ECO:0007669"/>
    <property type="project" value="InterPro"/>
</dbReference>
<accession>A0A1G9A766</accession>
<keyword evidence="1" id="KW-0805">Transcription regulation</keyword>
<reference evidence="4" key="2">
    <citation type="submission" date="2016-10" db="EMBL/GenBank/DDBJ databases">
        <authorList>
            <person name="Varghese N."/>
            <person name="Submissions S."/>
        </authorList>
    </citation>
    <scope>NUCLEOTIDE SEQUENCE [LARGE SCALE GENOMIC DNA]</scope>
    <source>
        <strain evidence="4">CGMCC 1.8911</strain>
    </source>
</reference>
<dbReference type="AlphaFoldDB" id="A0A1G9A766"/>
<dbReference type="PANTHER" id="PTHR35787:SF1">
    <property type="entry name" value="GLYCEROL UPTAKE OPERON ANTITERMINATOR REGULATORY PROTEIN"/>
    <property type="match status" value="1"/>
</dbReference>
<dbReference type="RefSeq" id="WP_092597389.1">
    <property type="nucleotide sequence ID" value="NZ_BMCN01000002.1"/>
</dbReference>
<dbReference type="SUPFAM" id="SSF110391">
    <property type="entry name" value="GlpP-like"/>
    <property type="match status" value="1"/>
</dbReference>
<protein>
    <recommendedName>
        <fullName evidence="1">Glycerol uptake operon antiterminator regulatory protein</fullName>
    </recommendedName>
</protein>
<dbReference type="STRING" id="586411.SAMN05216187_10614"/>
<sequence>MTSINSLLKTNKVFAACKPENIATVYETEVSGAILMNGTLNYYLNNVEELKVCPKPLFIHTDLIKGLSNDKEAIHFIAKHLQPAGIVSTKSGMIRTAKSEGLLTIMRIFLIDTSSLKNSIKHIKDSKPDAIEIMPGIAPEIVKTLREHVEQPIILGGLIWNKEHIDDAFQAGADAVSLSKEQFWDLRY</sequence>
<dbReference type="Proteomes" id="UP001519348">
    <property type="component" value="Unassembled WGS sequence"/>
</dbReference>
<keyword evidence="1" id="KW-0319">Glycerol metabolism</keyword>
<reference evidence="3" key="1">
    <citation type="submission" date="2016-10" db="EMBL/GenBank/DDBJ databases">
        <authorList>
            <person name="de Groot N.N."/>
        </authorList>
    </citation>
    <scope>NUCLEOTIDE SEQUENCE [LARGE SCALE GENOMIC DNA]</scope>
    <source>
        <strain evidence="3">CGMCC 1.8911</strain>
    </source>
</reference>
<dbReference type="EMBL" id="FNFI01000006">
    <property type="protein sequence ID" value="SDK22465.1"/>
    <property type="molecule type" value="Genomic_DNA"/>
</dbReference>
<evidence type="ECO:0000256" key="1">
    <source>
        <dbReference type="PIRNR" id="PIRNR016897"/>
    </source>
</evidence>
<dbReference type="Proteomes" id="UP000242700">
    <property type="component" value="Unassembled WGS sequence"/>
</dbReference>
<evidence type="ECO:0000313" key="3">
    <source>
        <dbReference type="EMBL" id="SDK22465.1"/>
    </source>
</evidence>
<organism evidence="3 4">
    <name type="scientific">Jeotgalicoccus aerolatus</name>
    <dbReference type="NCBI Taxonomy" id="709510"/>
    <lineage>
        <taxon>Bacteria</taxon>
        <taxon>Bacillati</taxon>
        <taxon>Bacillota</taxon>
        <taxon>Bacilli</taxon>
        <taxon>Bacillales</taxon>
        <taxon>Staphylococcaceae</taxon>
        <taxon>Jeotgalicoccus</taxon>
    </lineage>
</organism>
<dbReference type="Gene3D" id="3.20.20.70">
    <property type="entry name" value="Aldolase class I"/>
    <property type="match status" value="1"/>
</dbReference>
<dbReference type="OrthoDB" id="9799580at2"/>
<dbReference type="PIRSF" id="PIRSF016897">
    <property type="entry name" value="GlpP"/>
    <property type="match status" value="1"/>
</dbReference>
<dbReference type="InterPro" id="IPR006699">
    <property type="entry name" value="GlpP"/>
</dbReference>
<keyword evidence="1" id="KW-0694">RNA-binding</keyword>
<dbReference type="PANTHER" id="PTHR35787">
    <property type="entry name" value="GLYCEROL UPTAKE OPERON ANTITERMINATOR REGULATORY PROTEIN"/>
    <property type="match status" value="1"/>
</dbReference>
<keyword evidence="5" id="KW-1185">Reference proteome</keyword>
<evidence type="ECO:0000313" key="2">
    <source>
        <dbReference type="EMBL" id="MBP1953106.1"/>
    </source>
</evidence>
<dbReference type="GO" id="GO:0003723">
    <property type="term" value="F:RNA binding"/>
    <property type="evidence" value="ECO:0007669"/>
    <property type="project" value="UniProtKB-KW"/>
</dbReference>
<reference evidence="2 5" key="3">
    <citation type="submission" date="2021-03" db="EMBL/GenBank/DDBJ databases">
        <title>Genomic Encyclopedia of Type Strains, Phase IV (KMG-IV): sequencing the most valuable type-strain genomes for metagenomic binning, comparative biology and taxonomic classification.</title>
        <authorList>
            <person name="Goeker M."/>
        </authorList>
    </citation>
    <scope>NUCLEOTIDE SEQUENCE [LARGE SCALE GENOMIC DNA]</scope>
    <source>
        <strain evidence="2 5">DSM 22420</strain>
    </source>
</reference>
<comment type="function">
    <text evidence="1">Regulates expression of the glpD operon. In the presence of glycerol 3-phosphate (G3P) causes antitermination of transcription of glpD at the inverted repeat of the leader region to enhance its transcription. Binds and stabilizes glpD leader mRNA.</text>
</comment>
<evidence type="ECO:0000313" key="4">
    <source>
        <dbReference type="Proteomes" id="UP000242700"/>
    </source>
</evidence>
<evidence type="ECO:0000313" key="5">
    <source>
        <dbReference type="Proteomes" id="UP001519348"/>
    </source>
</evidence>
<dbReference type="Pfam" id="PF04309">
    <property type="entry name" value="G3P_antiterm"/>
    <property type="match status" value="1"/>
</dbReference>
<keyword evidence="1" id="KW-0804">Transcription</keyword>
<dbReference type="EMBL" id="JAGGKN010000007">
    <property type="protein sequence ID" value="MBP1953106.1"/>
    <property type="molecule type" value="Genomic_DNA"/>
</dbReference>
<dbReference type="GO" id="GO:0006071">
    <property type="term" value="P:glycerol metabolic process"/>
    <property type="evidence" value="ECO:0007669"/>
    <property type="project" value="UniProtKB-UniRule"/>
</dbReference>
<dbReference type="InterPro" id="IPR013785">
    <property type="entry name" value="Aldolase_TIM"/>
</dbReference>
<name>A0A1G9A766_9STAP</name>
<proteinExistence type="predicted"/>